<comment type="caution">
    <text evidence="7">The sequence shown here is derived from an EMBL/GenBank/DDBJ whole genome shotgun (WGS) entry which is preliminary data.</text>
</comment>
<dbReference type="PANTHER" id="PTHR32196">
    <property type="entry name" value="ABC TRANSPORTER PERMEASE PROTEIN YPHD-RELATED-RELATED"/>
    <property type="match status" value="1"/>
</dbReference>
<evidence type="ECO:0000313" key="7">
    <source>
        <dbReference type="EMBL" id="HIU56931.1"/>
    </source>
</evidence>
<dbReference type="Pfam" id="PF02653">
    <property type="entry name" value="BPD_transp_2"/>
    <property type="match status" value="1"/>
</dbReference>
<proteinExistence type="predicted"/>
<evidence type="ECO:0000256" key="2">
    <source>
        <dbReference type="ARBA" id="ARBA00022475"/>
    </source>
</evidence>
<reference evidence="7" key="1">
    <citation type="submission" date="2020-10" db="EMBL/GenBank/DDBJ databases">
        <authorList>
            <person name="Gilroy R."/>
        </authorList>
    </citation>
    <scope>NUCLEOTIDE SEQUENCE</scope>
    <source>
        <strain evidence="7">USAMLcec3-3695</strain>
    </source>
</reference>
<dbReference type="EMBL" id="DVNB01000040">
    <property type="protein sequence ID" value="HIU56931.1"/>
    <property type="molecule type" value="Genomic_DNA"/>
</dbReference>
<dbReference type="CDD" id="cd06574">
    <property type="entry name" value="TM_PBP1_branched-chain-AA_like"/>
    <property type="match status" value="1"/>
</dbReference>
<comment type="subcellular location">
    <subcellularLocation>
        <location evidence="1">Cell membrane</location>
        <topology evidence="1">Multi-pass membrane protein</topology>
    </subcellularLocation>
</comment>
<protein>
    <submittedName>
        <fullName evidence="7">ABC transporter permease</fullName>
    </submittedName>
</protein>
<keyword evidence="3 6" id="KW-0812">Transmembrane</keyword>
<dbReference type="AlphaFoldDB" id="A0A9D1SEA2"/>
<dbReference type="Proteomes" id="UP000824109">
    <property type="component" value="Unassembled WGS sequence"/>
</dbReference>
<feature type="transmembrane region" description="Helical" evidence="6">
    <location>
        <begin position="267"/>
        <end position="284"/>
    </location>
</feature>
<name>A0A9D1SEA2_9FIRM</name>
<feature type="transmembrane region" description="Helical" evidence="6">
    <location>
        <begin position="214"/>
        <end position="233"/>
    </location>
</feature>
<keyword evidence="4 6" id="KW-1133">Transmembrane helix</keyword>
<feature type="transmembrane region" description="Helical" evidence="6">
    <location>
        <begin position="240"/>
        <end position="261"/>
    </location>
</feature>
<dbReference type="GO" id="GO:0022857">
    <property type="term" value="F:transmembrane transporter activity"/>
    <property type="evidence" value="ECO:0007669"/>
    <property type="project" value="InterPro"/>
</dbReference>
<feature type="transmembrane region" description="Helical" evidence="6">
    <location>
        <begin position="133"/>
        <end position="152"/>
    </location>
</feature>
<evidence type="ECO:0000256" key="1">
    <source>
        <dbReference type="ARBA" id="ARBA00004651"/>
    </source>
</evidence>
<dbReference type="GO" id="GO:0005886">
    <property type="term" value="C:plasma membrane"/>
    <property type="evidence" value="ECO:0007669"/>
    <property type="project" value="UniProtKB-SubCell"/>
</dbReference>
<evidence type="ECO:0000313" key="8">
    <source>
        <dbReference type="Proteomes" id="UP000824109"/>
    </source>
</evidence>
<keyword evidence="2" id="KW-1003">Cell membrane</keyword>
<accession>A0A9D1SEA2</accession>
<keyword evidence="5 6" id="KW-0472">Membrane</keyword>
<evidence type="ECO:0000256" key="6">
    <source>
        <dbReference type="SAM" id="Phobius"/>
    </source>
</evidence>
<sequence length="300" mass="31683">MLDFFGSIPGAVAQGIIWGIMAMGVYITFKIMDIADLTVDGSFATGGAALVVCVAGGMNTALAMVIAFIVGCLAGLVTGVFHTKFGIPAILAGILTQLALYSINLRIMSQRANVPLSVDKYDLIISLRDIPQTLIVSAIFVIVIIAVMYWFFGTELGHSLRATGCNQAMARANGINTDTNKIIGLVLSNGLVSLSGALLAQYQGFADINMGRGAIVIGLAAVIIGEVLLGKVFKNFALKLLSAVIGGIIYYIVITLVLQMGLNANDLKLLTAVVVAVFLGIPYWKKKIAERRASVPKEVS</sequence>
<evidence type="ECO:0000256" key="3">
    <source>
        <dbReference type="ARBA" id="ARBA00022692"/>
    </source>
</evidence>
<dbReference type="InterPro" id="IPR001851">
    <property type="entry name" value="ABC_transp_permease"/>
</dbReference>
<dbReference type="PANTHER" id="PTHR32196:SF69">
    <property type="entry name" value="BRANCHED-CHAIN AMINO ACID TRANSPORT SYSTEM, PERMEASE PROTEIN"/>
    <property type="match status" value="1"/>
</dbReference>
<organism evidence="7 8">
    <name type="scientific">Candidatus Ornithomonoglobus merdipullorum</name>
    <dbReference type="NCBI Taxonomy" id="2840895"/>
    <lineage>
        <taxon>Bacteria</taxon>
        <taxon>Bacillati</taxon>
        <taxon>Bacillota</taxon>
        <taxon>Clostridia</taxon>
        <taxon>Candidatus Ornithomonoglobus</taxon>
    </lineage>
</organism>
<feature type="transmembrane region" description="Helical" evidence="6">
    <location>
        <begin position="50"/>
        <end position="79"/>
    </location>
</feature>
<feature type="transmembrane region" description="Helical" evidence="6">
    <location>
        <begin position="12"/>
        <end position="29"/>
    </location>
</feature>
<reference evidence="7" key="2">
    <citation type="journal article" date="2021" name="PeerJ">
        <title>Extensive microbial diversity within the chicken gut microbiome revealed by metagenomics and culture.</title>
        <authorList>
            <person name="Gilroy R."/>
            <person name="Ravi A."/>
            <person name="Getino M."/>
            <person name="Pursley I."/>
            <person name="Horton D.L."/>
            <person name="Alikhan N.F."/>
            <person name="Baker D."/>
            <person name="Gharbi K."/>
            <person name="Hall N."/>
            <person name="Watson M."/>
            <person name="Adriaenssens E.M."/>
            <person name="Foster-Nyarko E."/>
            <person name="Jarju S."/>
            <person name="Secka A."/>
            <person name="Antonio M."/>
            <person name="Oren A."/>
            <person name="Chaudhuri R.R."/>
            <person name="La Ragione R."/>
            <person name="Hildebrand F."/>
            <person name="Pallen M.J."/>
        </authorList>
    </citation>
    <scope>NUCLEOTIDE SEQUENCE</scope>
    <source>
        <strain evidence="7">USAMLcec3-3695</strain>
    </source>
</reference>
<gene>
    <name evidence="7" type="ORF">IAA61_03835</name>
</gene>
<evidence type="ECO:0000256" key="4">
    <source>
        <dbReference type="ARBA" id="ARBA00022989"/>
    </source>
</evidence>
<feature type="transmembrane region" description="Helical" evidence="6">
    <location>
        <begin position="85"/>
        <end position="103"/>
    </location>
</feature>
<evidence type="ECO:0000256" key="5">
    <source>
        <dbReference type="ARBA" id="ARBA00023136"/>
    </source>
</evidence>